<protein>
    <recommendedName>
        <fullName evidence="4">MADF domain-containing protein</fullName>
    </recommendedName>
</protein>
<evidence type="ECO:0008006" key="4">
    <source>
        <dbReference type="Google" id="ProtNLM"/>
    </source>
</evidence>
<organism evidence="2 3">
    <name type="scientific">Plakobranchus ocellatus</name>
    <dbReference type="NCBI Taxonomy" id="259542"/>
    <lineage>
        <taxon>Eukaryota</taxon>
        <taxon>Metazoa</taxon>
        <taxon>Spiralia</taxon>
        <taxon>Lophotrochozoa</taxon>
        <taxon>Mollusca</taxon>
        <taxon>Gastropoda</taxon>
        <taxon>Heterobranchia</taxon>
        <taxon>Euthyneura</taxon>
        <taxon>Panpulmonata</taxon>
        <taxon>Sacoglossa</taxon>
        <taxon>Placobranchoidea</taxon>
        <taxon>Plakobranchidae</taxon>
        <taxon>Plakobranchus</taxon>
    </lineage>
</organism>
<sequence>MKTDTLISSVYVRTPILDKRNKLDANRNSIDILRKEIANEMHHEETVLRKKWTYLTEKFSSEYSQRPVSRSGDTANSCPHRSSHISSSSCF</sequence>
<feature type="compositionally biased region" description="Polar residues" evidence="1">
    <location>
        <begin position="61"/>
        <end position="76"/>
    </location>
</feature>
<dbReference type="Proteomes" id="UP000735302">
    <property type="component" value="Unassembled WGS sequence"/>
</dbReference>
<evidence type="ECO:0000256" key="1">
    <source>
        <dbReference type="SAM" id="MobiDB-lite"/>
    </source>
</evidence>
<comment type="caution">
    <text evidence="2">The sequence shown here is derived from an EMBL/GenBank/DDBJ whole genome shotgun (WGS) entry which is preliminary data.</text>
</comment>
<accession>A0AAV4AHK2</accession>
<evidence type="ECO:0000313" key="3">
    <source>
        <dbReference type="Proteomes" id="UP000735302"/>
    </source>
</evidence>
<proteinExistence type="predicted"/>
<feature type="region of interest" description="Disordered" evidence="1">
    <location>
        <begin position="61"/>
        <end position="91"/>
    </location>
</feature>
<dbReference type="EMBL" id="BLXT01003776">
    <property type="protein sequence ID" value="GFO06512.1"/>
    <property type="molecule type" value="Genomic_DNA"/>
</dbReference>
<reference evidence="2 3" key="1">
    <citation type="journal article" date="2021" name="Elife">
        <title>Chloroplast acquisition without the gene transfer in kleptoplastic sea slugs, Plakobranchus ocellatus.</title>
        <authorList>
            <person name="Maeda T."/>
            <person name="Takahashi S."/>
            <person name="Yoshida T."/>
            <person name="Shimamura S."/>
            <person name="Takaki Y."/>
            <person name="Nagai Y."/>
            <person name="Toyoda A."/>
            <person name="Suzuki Y."/>
            <person name="Arimoto A."/>
            <person name="Ishii H."/>
            <person name="Satoh N."/>
            <person name="Nishiyama T."/>
            <person name="Hasebe M."/>
            <person name="Maruyama T."/>
            <person name="Minagawa J."/>
            <person name="Obokata J."/>
            <person name="Shigenobu S."/>
        </authorList>
    </citation>
    <scope>NUCLEOTIDE SEQUENCE [LARGE SCALE GENOMIC DNA]</scope>
</reference>
<dbReference type="AlphaFoldDB" id="A0AAV4AHK2"/>
<gene>
    <name evidence="2" type="ORF">PoB_003301700</name>
</gene>
<evidence type="ECO:0000313" key="2">
    <source>
        <dbReference type="EMBL" id="GFO06512.1"/>
    </source>
</evidence>
<keyword evidence="3" id="KW-1185">Reference proteome</keyword>
<feature type="compositionally biased region" description="Low complexity" evidence="1">
    <location>
        <begin position="77"/>
        <end position="91"/>
    </location>
</feature>
<name>A0AAV4AHK2_9GAST</name>